<dbReference type="Proteomes" id="UP001524383">
    <property type="component" value="Unassembled WGS sequence"/>
</dbReference>
<accession>A0ABD4TK53</accession>
<proteinExistence type="predicted"/>
<evidence type="ECO:0000256" key="5">
    <source>
        <dbReference type="SAM" id="Phobius"/>
    </source>
</evidence>
<evidence type="ECO:0000313" key="7">
    <source>
        <dbReference type="EMBL" id="MCQ1538210.1"/>
    </source>
</evidence>
<organism evidence="7 8">
    <name type="scientific">Methanocalculus taiwanensis</name>
    <dbReference type="NCBI Taxonomy" id="106207"/>
    <lineage>
        <taxon>Archaea</taxon>
        <taxon>Methanobacteriati</taxon>
        <taxon>Methanobacteriota</taxon>
        <taxon>Stenosarchaea group</taxon>
        <taxon>Methanomicrobia</taxon>
        <taxon>Methanomicrobiales</taxon>
        <taxon>Methanocalculaceae</taxon>
        <taxon>Methanocalculus</taxon>
    </lineage>
</organism>
<name>A0ABD4TK53_9EURY</name>
<dbReference type="Pfam" id="PF12698">
    <property type="entry name" value="ABC2_membrane_3"/>
    <property type="match status" value="1"/>
</dbReference>
<feature type="transmembrane region" description="Helical" evidence="5">
    <location>
        <begin position="261"/>
        <end position="283"/>
    </location>
</feature>
<evidence type="ECO:0000313" key="8">
    <source>
        <dbReference type="Proteomes" id="UP001524383"/>
    </source>
</evidence>
<keyword evidence="4 5" id="KW-0472">Membrane</keyword>
<gene>
    <name evidence="7" type="ORF">FTO68_04290</name>
</gene>
<comment type="subcellular location">
    <subcellularLocation>
        <location evidence="1">Membrane</location>
        <topology evidence="1">Multi-pass membrane protein</topology>
    </subcellularLocation>
</comment>
<evidence type="ECO:0000256" key="1">
    <source>
        <dbReference type="ARBA" id="ARBA00004141"/>
    </source>
</evidence>
<protein>
    <submittedName>
        <fullName evidence="7">ABC transporter permease</fullName>
    </submittedName>
</protein>
<dbReference type="EMBL" id="VOTZ01000007">
    <property type="protein sequence ID" value="MCQ1538210.1"/>
    <property type="molecule type" value="Genomic_DNA"/>
</dbReference>
<dbReference type="GO" id="GO:0016020">
    <property type="term" value="C:membrane"/>
    <property type="evidence" value="ECO:0007669"/>
    <property type="project" value="UniProtKB-SubCell"/>
</dbReference>
<sequence>MKSNNVLIVTKKELFGIYAEKTIVFAILLQLFIALFSSFLMVGLTTMYDPNALSGYQGVEYGIGYVGSDGDLYSIIDGRRDLRAYGMDLNTAIASLKERQLSAVVFVPDTPPDAEGPILVTLYMLQNDIQSAIVEVKMKEAFLAYEEELRTLRSDRLTLNPIRLNFPDSGGRSNYFEFVFALLIPLLVFMPAIISAALIIDLITEEYQSETLETLLSTTVTYGEMLWGKILACIAIVPIQSGAWLALLAANGIVVQHPLEILLHVICGSLILIIIGAFCALHYRERTSAQFIFSTAVVVMIIIAMSVPYNPLNLIVRLAVGTIGSLHWIVLSGVLALALFLSILLTRYAGRISRLPR</sequence>
<keyword evidence="2 5" id="KW-0812">Transmembrane</keyword>
<evidence type="ECO:0000256" key="2">
    <source>
        <dbReference type="ARBA" id="ARBA00022692"/>
    </source>
</evidence>
<evidence type="ECO:0000256" key="4">
    <source>
        <dbReference type="ARBA" id="ARBA00023136"/>
    </source>
</evidence>
<evidence type="ECO:0000259" key="6">
    <source>
        <dbReference type="Pfam" id="PF12698"/>
    </source>
</evidence>
<keyword evidence="3 5" id="KW-1133">Transmembrane helix</keyword>
<comment type="caution">
    <text evidence="7">The sequence shown here is derived from an EMBL/GenBank/DDBJ whole genome shotgun (WGS) entry which is preliminary data.</text>
</comment>
<feature type="transmembrane region" description="Helical" evidence="5">
    <location>
        <begin position="329"/>
        <end position="350"/>
    </location>
</feature>
<dbReference type="InterPro" id="IPR013525">
    <property type="entry name" value="ABC2_TM"/>
</dbReference>
<feature type="transmembrane region" description="Helical" evidence="5">
    <location>
        <begin position="290"/>
        <end position="309"/>
    </location>
</feature>
<feature type="transmembrane region" description="Helical" evidence="5">
    <location>
        <begin position="178"/>
        <end position="200"/>
    </location>
</feature>
<feature type="domain" description="ABC-2 type transporter transmembrane" evidence="6">
    <location>
        <begin position="64"/>
        <end position="311"/>
    </location>
</feature>
<feature type="transmembrane region" description="Helical" evidence="5">
    <location>
        <begin position="230"/>
        <end position="255"/>
    </location>
</feature>
<keyword evidence="8" id="KW-1185">Reference proteome</keyword>
<dbReference type="RefSeq" id="WP_255332154.1">
    <property type="nucleotide sequence ID" value="NZ_VOTZ01000007.1"/>
</dbReference>
<feature type="transmembrane region" description="Helical" evidence="5">
    <location>
        <begin position="21"/>
        <end position="44"/>
    </location>
</feature>
<evidence type="ECO:0000256" key="3">
    <source>
        <dbReference type="ARBA" id="ARBA00022989"/>
    </source>
</evidence>
<dbReference type="AlphaFoldDB" id="A0ABD4TK53"/>
<reference evidence="7 8" key="1">
    <citation type="submission" date="2019-08" db="EMBL/GenBank/DDBJ databases">
        <authorList>
            <person name="Chen S.-C."/>
            <person name="Lai M.-C."/>
            <person name="You Y.-T."/>
        </authorList>
    </citation>
    <scope>NUCLEOTIDE SEQUENCE [LARGE SCALE GENOMIC DNA]</scope>
    <source>
        <strain evidence="7 8">P2F9704a</strain>
    </source>
</reference>